<dbReference type="GO" id="GO:0005829">
    <property type="term" value="C:cytosol"/>
    <property type="evidence" value="ECO:0007669"/>
    <property type="project" value="TreeGrafter"/>
</dbReference>
<evidence type="ECO:0000256" key="4">
    <source>
        <dbReference type="ARBA" id="ARBA00010772"/>
    </source>
</evidence>
<comment type="cofactor">
    <cofactor evidence="2">
        <name>Zn(2+)</name>
        <dbReference type="ChEBI" id="CHEBI:29105"/>
    </cofactor>
</comment>
<dbReference type="Pfam" id="PF20511">
    <property type="entry name" value="PMI_typeI_cat"/>
    <property type="match status" value="1"/>
</dbReference>
<dbReference type="PANTHER" id="PTHR10309">
    <property type="entry name" value="MANNOSE-6-PHOSPHATE ISOMERASE"/>
    <property type="match status" value="1"/>
</dbReference>
<dbReference type="InterPro" id="IPR046457">
    <property type="entry name" value="PMI_typeI_cat"/>
</dbReference>
<dbReference type="GO" id="GO:0004476">
    <property type="term" value="F:mannose-6-phosphate isomerase activity"/>
    <property type="evidence" value="ECO:0007669"/>
    <property type="project" value="UniProtKB-EC"/>
</dbReference>
<evidence type="ECO:0000256" key="5">
    <source>
        <dbReference type="ARBA" id="ARBA00011956"/>
    </source>
</evidence>
<evidence type="ECO:0000256" key="10">
    <source>
        <dbReference type="ARBA" id="ARBA00030762"/>
    </source>
</evidence>
<dbReference type="InterPro" id="IPR014710">
    <property type="entry name" value="RmlC-like_jellyroll"/>
</dbReference>
<dbReference type="WormBase" id="SRAE_2000492300">
    <property type="protein sequence ID" value="SRP08849"/>
    <property type="gene ID" value="WBGene00265170"/>
</dbReference>
<dbReference type="InterPro" id="IPR001250">
    <property type="entry name" value="Man6P_Isoase-1"/>
</dbReference>
<dbReference type="AlphaFoldDB" id="A0A090N094"/>
<protein>
    <recommendedName>
        <fullName evidence="5">mannose-6-phosphate isomerase</fullName>
        <ecNumber evidence="5">5.3.1.8</ecNumber>
    </recommendedName>
    <alternativeName>
        <fullName evidence="9">Phosphohexomutase</fullName>
    </alternativeName>
    <alternativeName>
        <fullName evidence="10">Phosphomannose isomerase</fullName>
    </alternativeName>
</protein>
<dbReference type="Gene3D" id="1.10.441.10">
    <property type="entry name" value="Phosphomannose Isomerase, domain 2"/>
    <property type="match status" value="1"/>
</dbReference>
<dbReference type="PANTHER" id="PTHR10309:SF2">
    <property type="entry name" value="MANNOSE-6-PHOSPHATE ISOMERASE"/>
    <property type="match status" value="1"/>
</dbReference>
<evidence type="ECO:0000256" key="6">
    <source>
        <dbReference type="ARBA" id="ARBA00022723"/>
    </source>
</evidence>
<evidence type="ECO:0000256" key="11">
    <source>
        <dbReference type="SAM" id="MobiDB-lite"/>
    </source>
</evidence>
<evidence type="ECO:0000256" key="7">
    <source>
        <dbReference type="ARBA" id="ARBA00022833"/>
    </source>
</evidence>
<dbReference type="CTD" id="36382663"/>
<proteinExistence type="inferred from homology"/>
<dbReference type="UniPathway" id="UPA00126">
    <property type="reaction ID" value="UER00423"/>
</dbReference>
<name>A0A090N094_STRRB</name>
<dbReference type="WBParaSite" id="SRAE_2000492300.1">
    <property type="protein sequence ID" value="SRAE_2000492300.1"/>
    <property type="gene ID" value="WBGene00265170"/>
</dbReference>
<evidence type="ECO:0000259" key="12">
    <source>
        <dbReference type="Pfam" id="PF20511"/>
    </source>
</evidence>
<dbReference type="Proteomes" id="UP000035682">
    <property type="component" value="Unplaced"/>
</dbReference>
<keyword evidence="15" id="KW-1185">Reference proteome</keyword>
<comment type="pathway">
    <text evidence="3">Nucleotide-sugar biosynthesis; GDP-alpha-D-mannose biosynthesis; alpha-D-mannose 1-phosphate from D-fructose 6-phosphate: step 1/2.</text>
</comment>
<feature type="domain" description="Phosphomannose isomerase type I catalytic" evidence="12">
    <location>
        <begin position="3"/>
        <end position="160"/>
    </location>
</feature>
<evidence type="ECO:0000313" key="15">
    <source>
        <dbReference type="Proteomes" id="UP000035682"/>
    </source>
</evidence>
<dbReference type="GO" id="GO:0008270">
    <property type="term" value="F:zinc ion binding"/>
    <property type="evidence" value="ECO:0007669"/>
    <property type="project" value="InterPro"/>
</dbReference>
<comment type="similarity">
    <text evidence="4">Belongs to the mannose-6-phosphate isomerase type 1 family.</text>
</comment>
<keyword evidence="6" id="KW-0479">Metal-binding</keyword>
<evidence type="ECO:0000256" key="3">
    <source>
        <dbReference type="ARBA" id="ARBA00004666"/>
    </source>
</evidence>
<organism evidence="14">
    <name type="scientific">Strongyloides ratti</name>
    <name type="common">Parasitic roundworm</name>
    <dbReference type="NCBI Taxonomy" id="34506"/>
    <lineage>
        <taxon>Eukaryota</taxon>
        <taxon>Metazoa</taxon>
        <taxon>Ecdysozoa</taxon>
        <taxon>Nematoda</taxon>
        <taxon>Chromadorea</taxon>
        <taxon>Rhabditida</taxon>
        <taxon>Tylenchina</taxon>
        <taxon>Panagrolaimomorpha</taxon>
        <taxon>Strongyloidoidea</taxon>
        <taxon>Strongyloididae</taxon>
        <taxon>Strongyloides</taxon>
    </lineage>
</organism>
<dbReference type="InterPro" id="IPR016305">
    <property type="entry name" value="Mannose-6-P_Isomerase"/>
</dbReference>
<dbReference type="RefSeq" id="XP_024509489.1">
    <property type="nucleotide sequence ID" value="XM_024643865.1"/>
</dbReference>
<keyword evidence="7" id="KW-0862">Zinc</keyword>
<feature type="domain" description="Phosphomannose isomerase type I helical insertion" evidence="13">
    <location>
        <begin position="184"/>
        <end position="271"/>
    </location>
</feature>
<dbReference type="GO" id="GO:0005975">
    <property type="term" value="P:carbohydrate metabolic process"/>
    <property type="evidence" value="ECO:0007669"/>
    <property type="project" value="InterPro"/>
</dbReference>
<evidence type="ECO:0000256" key="9">
    <source>
        <dbReference type="ARBA" id="ARBA00029741"/>
    </source>
</evidence>
<sequence>MMERLNCHVKEYAWGKKGLDSEVARLYADGHDQFKVDKEQTYAELWMGTHPDGPAIVKNTNVKLSTIIAKDDNKSSFSIKSDNSDFSYSYNSDDEKEDSHLPFIMKIMSINKTLSLQVHPTKEQAAWLHEKDPINYPDRHHKPELAYALTRFELMCGFRPASEIVKNMNAFPELKAVMGVTNSDNFIKLFYQGYSQESRDLKKALSVAFKHMLLTQLNNPEFIKKNLESFINKLKLRILNGSVLIEDTINVILKMEQDFPGDVGCFALLYLNHIILQPGECCYYAAEELHAYLSGECVECVGCSNNTIRAALTPKYIDIDSLCEVLNYRMTDGSYYIVDPKTLSGYEHVREYAPDCKDFTLHEIRISTNDCLKNNASTLYSLPELSCGSIVVIVEGEGLVQDKQITSLEVNTLNERRYKRGDIFYIPPMQVVTFIQEKGKSKNLLAYRTFSYEDGPDHSNRKLTIQTSNSTSSLENNLSPPLIINKQKLKSFDRKLEASNLSNYNTQIKPTKIFKVESEMDGFC</sequence>
<dbReference type="OMA" id="GECCYYA"/>
<dbReference type="STRING" id="34506.A0A090N094"/>
<feature type="compositionally biased region" description="Low complexity" evidence="11">
    <location>
        <begin position="467"/>
        <end position="477"/>
    </location>
</feature>
<keyword evidence="8 14" id="KW-0413">Isomerase</keyword>
<evidence type="ECO:0000256" key="8">
    <source>
        <dbReference type="ARBA" id="ARBA00023235"/>
    </source>
</evidence>
<dbReference type="Pfam" id="PF20512">
    <property type="entry name" value="PMI_typeI_hel"/>
    <property type="match status" value="1"/>
</dbReference>
<dbReference type="EMBL" id="LN609529">
    <property type="protein sequence ID" value="CEF70290.1"/>
    <property type="molecule type" value="Genomic_DNA"/>
</dbReference>
<reference evidence="16" key="2">
    <citation type="submission" date="2020-12" db="UniProtKB">
        <authorList>
            <consortium name="WormBaseParasite"/>
        </authorList>
    </citation>
    <scope>IDENTIFICATION</scope>
</reference>
<dbReference type="CDD" id="cd07011">
    <property type="entry name" value="cupin_PMI_type_I_N"/>
    <property type="match status" value="1"/>
</dbReference>
<comment type="catalytic activity">
    <reaction evidence="1">
        <text>D-mannose 6-phosphate = D-fructose 6-phosphate</text>
        <dbReference type="Rhea" id="RHEA:12356"/>
        <dbReference type="ChEBI" id="CHEBI:58735"/>
        <dbReference type="ChEBI" id="CHEBI:61527"/>
        <dbReference type="EC" id="5.3.1.8"/>
    </reaction>
</comment>
<dbReference type="EC" id="5.3.1.8" evidence="5"/>
<dbReference type="GO" id="GO:0009298">
    <property type="term" value="P:GDP-mannose biosynthetic process"/>
    <property type="evidence" value="ECO:0007669"/>
    <property type="project" value="UniProtKB-UniPathway"/>
</dbReference>
<dbReference type="InterPro" id="IPR046458">
    <property type="entry name" value="PMI_typeI_hel"/>
</dbReference>
<gene>
    <name evidence="14 16 17" type="ORF">SRAE_2000492300</name>
</gene>
<evidence type="ECO:0000313" key="16">
    <source>
        <dbReference type="WBParaSite" id="SRAE_2000492300.1"/>
    </source>
</evidence>
<dbReference type="eggNOG" id="KOG2757">
    <property type="taxonomic scope" value="Eukaryota"/>
</dbReference>
<evidence type="ECO:0000256" key="1">
    <source>
        <dbReference type="ARBA" id="ARBA00000757"/>
    </source>
</evidence>
<dbReference type="PRINTS" id="PR00714">
    <property type="entry name" value="MAN6PISMRASE"/>
</dbReference>
<dbReference type="InterPro" id="IPR011051">
    <property type="entry name" value="RmlC_Cupin_sf"/>
</dbReference>
<evidence type="ECO:0000259" key="13">
    <source>
        <dbReference type="Pfam" id="PF20512"/>
    </source>
</evidence>
<feature type="region of interest" description="Disordered" evidence="11">
    <location>
        <begin position="457"/>
        <end position="477"/>
    </location>
</feature>
<dbReference type="OrthoDB" id="6605218at2759"/>
<dbReference type="NCBIfam" id="TIGR00218">
    <property type="entry name" value="manA"/>
    <property type="match status" value="1"/>
</dbReference>
<dbReference type="SUPFAM" id="SSF51182">
    <property type="entry name" value="RmlC-like cupins"/>
    <property type="match status" value="1"/>
</dbReference>
<reference evidence="14 15" key="1">
    <citation type="submission" date="2014-09" db="EMBL/GenBank/DDBJ databases">
        <authorList>
            <person name="Martin A.A."/>
        </authorList>
    </citation>
    <scope>NUCLEOTIDE SEQUENCE</scope>
    <source>
        <strain evidence="15">ED321</strain>
        <strain evidence="14">ED321 Heterogonic</strain>
    </source>
</reference>
<dbReference type="Gene3D" id="2.60.120.10">
    <property type="entry name" value="Jelly Rolls"/>
    <property type="match status" value="2"/>
</dbReference>
<accession>A0A090N094</accession>
<dbReference type="GeneID" id="36382663"/>
<evidence type="ECO:0000313" key="17">
    <source>
        <dbReference type="WormBase" id="SRAE_2000492300"/>
    </source>
</evidence>
<evidence type="ECO:0000256" key="2">
    <source>
        <dbReference type="ARBA" id="ARBA00001947"/>
    </source>
</evidence>
<evidence type="ECO:0000313" key="14">
    <source>
        <dbReference type="EMBL" id="CEF70290.1"/>
    </source>
</evidence>